<feature type="region of interest" description="Disordered" evidence="1">
    <location>
        <begin position="651"/>
        <end position="698"/>
    </location>
</feature>
<dbReference type="Proteomes" id="UP000604046">
    <property type="component" value="Unassembled WGS sequence"/>
</dbReference>
<feature type="compositionally biased region" description="Basic and acidic residues" evidence="1">
    <location>
        <begin position="661"/>
        <end position="673"/>
    </location>
</feature>
<evidence type="ECO:0008006" key="4">
    <source>
        <dbReference type="Google" id="ProtNLM"/>
    </source>
</evidence>
<dbReference type="AlphaFoldDB" id="A0A812NMC1"/>
<dbReference type="Gene3D" id="1.25.40.10">
    <property type="entry name" value="Tetratricopeptide repeat domain"/>
    <property type="match status" value="3"/>
</dbReference>
<accession>A0A812NMC1</accession>
<keyword evidence="3" id="KW-1185">Reference proteome</keyword>
<organism evidence="2 3">
    <name type="scientific">Symbiodinium natans</name>
    <dbReference type="NCBI Taxonomy" id="878477"/>
    <lineage>
        <taxon>Eukaryota</taxon>
        <taxon>Sar</taxon>
        <taxon>Alveolata</taxon>
        <taxon>Dinophyceae</taxon>
        <taxon>Suessiales</taxon>
        <taxon>Symbiodiniaceae</taxon>
        <taxon>Symbiodinium</taxon>
    </lineage>
</organism>
<protein>
    <recommendedName>
        <fullName evidence="4">MalT-like TPR region domain-containing protein</fullName>
    </recommendedName>
</protein>
<comment type="caution">
    <text evidence="2">The sequence shown here is derived from an EMBL/GenBank/DDBJ whole genome shotgun (WGS) entry which is preliminary data.</text>
</comment>
<name>A0A812NMC1_9DINO</name>
<proteinExistence type="predicted"/>
<dbReference type="SUPFAM" id="SSF48452">
    <property type="entry name" value="TPR-like"/>
    <property type="match status" value="2"/>
</dbReference>
<evidence type="ECO:0000313" key="3">
    <source>
        <dbReference type="Proteomes" id="UP000604046"/>
    </source>
</evidence>
<dbReference type="EMBL" id="CAJNDS010002057">
    <property type="protein sequence ID" value="CAE7298913.1"/>
    <property type="molecule type" value="Genomic_DNA"/>
</dbReference>
<evidence type="ECO:0000313" key="2">
    <source>
        <dbReference type="EMBL" id="CAE7298913.1"/>
    </source>
</evidence>
<dbReference type="OrthoDB" id="438963at2759"/>
<reference evidence="2" key="1">
    <citation type="submission" date="2021-02" db="EMBL/GenBank/DDBJ databases">
        <authorList>
            <person name="Dougan E. K."/>
            <person name="Rhodes N."/>
            <person name="Thang M."/>
            <person name="Chan C."/>
        </authorList>
    </citation>
    <scope>NUCLEOTIDE SEQUENCE</scope>
</reference>
<gene>
    <name evidence="2" type="ORF">SNAT2548_LOCUS15729</name>
</gene>
<dbReference type="InterPro" id="IPR011990">
    <property type="entry name" value="TPR-like_helical_dom_sf"/>
</dbReference>
<evidence type="ECO:0000256" key="1">
    <source>
        <dbReference type="SAM" id="MobiDB-lite"/>
    </source>
</evidence>
<dbReference type="PANTHER" id="PTHR10098">
    <property type="entry name" value="RAPSYN-RELATED"/>
    <property type="match status" value="1"/>
</dbReference>
<feature type="region of interest" description="Disordered" evidence="1">
    <location>
        <begin position="555"/>
        <end position="580"/>
    </location>
</feature>
<dbReference type="PANTHER" id="PTHR10098:SF108">
    <property type="entry name" value="TETRATRICOPEPTIDE REPEAT PROTEIN 28"/>
    <property type="match status" value="1"/>
</dbReference>
<sequence length="741" mass="79778">MRFAKRRLELYRQMQMLPQVANSLCEIAELSIAVDEVIEATEAGQAAESIFKRLKDYKGEARVLLEVVAKVEMLKGRPDVAQLAAKNAASLLRAHFDSVGEAKALTVLAEQLVSASHHEEALEVLGEAAIRFRKAKENNALAEMLIAGVSVHLDVGSVSKAQQAADTALNVCRQLGKDGASQLASALLAAARANLAASASLLALQQAKEAQELSAGLQDAAGELGARRLLTDAQIASGRLQDAMQEASRLATESRACGDVAGEATALFQCFRALCDSGRQTEALGTLHQALGLYWDIADSSGAMKCLYALAQVHLAAGDAPASLQALSEVLSMVKRYRRNQRMEASVLQLAAKAMLAMPEKAKALQGFSLDCIQASSQATEAFREGGDMAGLGSALRTLAAAHLYKKSPSQGAAVAQESVSLFQDLGDRTGEADALLQLAVAHLEAERPQEAGHSARAAQDLCRKISDKRRAALAQELLQLAQSFDPQFRSGLWAPSGKGLTAKIASGIGGEEVRLYRWTSPMPDNSSNAQEEREQAMRDRRFGAKLPFQRKPFPWITSQQPQAPADSKPPEPPVPEAKESEKVANFNWSDAILRPAPSGGVPEGYWRCGECGVLFEDPSEGARADADGNFEWFCRSCWRDWVDDHLRRARAAKDAGVGTSKRDGKGKGRHAQEANPAHQPKQLTEKPPGQPLPSRQELQQLSLIELYKRARSSGADFKLLSIAMDSDNPKTGLLELLAPT</sequence>